<accession>A0A1B9F828</accession>
<organism evidence="2 3">
    <name type="scientific">Dissulfuribacter thermophilus</name>
    <dbReference type="NCBI Taxonomy" id="1156395"/>
    <lineage>
        <taxon>Bacteria</taxon>
        <taxon>Pseudomonadati</taxon>
        <taxon>Thermodesulfobacteriota</taxon>
        <taxon>Dissulfuribacteria</taxon>
        <taxon>Dissulfuribacterales</taxon>
        <taxon>Dissulfuribacteraceae</taxon>
        <taxon>Dissulfuribacter</taxon>
    </lineage>
</organism>
<evidence type="ECO:0000259" key="1">
    <source>
        <dbReference type="SMART" id="SM00981"/>
    </source>
</evidence>
<protein>
    <recommendedName>
        <fullName evidence="1">THUMP domain-containing protein</fullName>
    </recommendedName>
</protein>
<dbReference type="AlphaFoldDB" id="A0A1B9F828"/>
<proteinExistence type="predicted"/>
<reference evidence="2 3" key="1">
    <citation type="submission" date="2016-06" db="EMBL/GenBank/DDBJ databases">
        <title>Respiratory ammonification of nitrate coupled to the oxidation of elemental sulfur in deep-sea autotrophic thermophilic bacteria.</title>
        <authorList>
            <person name="Slobodkina G.B."/>
            <person name="Mardanov A.V."/>
            <person name="Ravin N.V."/>
            <person name="Frolova A.A."/>
            <person name="Viryasiv M.B."/>
            <person name="Chernyh N.A."/>
            <person name="Bonch-Osmolovskaya E.A."/>
            <person name="Slobodkin A.I."/>
        </authorList>
    </citation>
    <scope>NUCLEOTIDE SEQUENCE [LARGE SCALE GENOMIC DNA]</scope>
    <source>
        <strain evidence="2 3">S69</strain>
    </source>
</reference>
<dbReference type="InterPro" id="IPR004114">
    <property type="entry name" value="THUMP_dom"/>
</dbReference>
<dbReference type="SMART" id="SM00981">
    <property type="entry name" value="THUMP"/>
    <property type="match status" value="1"/>
</dbReference>
<dbReference type="Proteomes" id="UP000093080">
    <property type="component" value="Unassembled WGS sequence"/>
</dbReference>
<dbReference type="GO" id="GO:0003723">
    <property type="term" value="F:RNA binding"/>
    <property type="evidence" value="ECO:0007669"/>
    <property type="project" value="InterPro"/>
</dbReference>
<dbReference type="EMBL" id="MAGO01000002">
    <property type="protein sequence ID" value="OCC16004.1"/>
    <property type="molecule type" value="Genomic_DNA"/>
</dbReference>
<keyword evidence="3" id="KW-1185">Reference proteome</keyword>
<dbReference type="SUPFAM" id="SSF143437">
    <property type="entry name" value="THUMP domain-like"/>
    <property type="match status" value="1"/>
</dbReference>
<gene>
    <name evidence="2" type="ORF">DBT_0466</name>
</gene>
<dbReference type="PATRIC" id="fig|1156395.6.peg.473"/>
<comment type="caution">
    <text evidence="2">The sequence shown here is derived from an EMBL/GenBank/DDBJ whole genome shotgun (WGS) entry which is preliminary data.</text>
</comment>
<evidence type="ECO:0000313" key="3">
    <source>
        <dbReference type="Proteomes" id="UP000093080"/>
    </source>
</evidence>
<evidence type="ECO:0000313" key="2">
    <source>
        <dbReference type="EMBL" id="OCC16004.1"/>
    </source>
</evidence>
<sequence>MKVEDPIGFLETIHNLVTEDPHLLHILSRVVPATKTFDFKTADEFEENVTKAVLSWLPKIADRSFHVRMHRRGLKTQLSSQIEEHLLDEELLRALEENGKSGEITFEDPDAIISVETVGERAGLSLWTRDDLRRYPFLGMD</sequence>
<feature type="domain" description="THUMP" evidence="1">
    <location>
        <begin position="29"/>
        <end position="128"/>
    </location>
</feature>
<name>A0A1B9F828_9BACT</name>